<sequence>MKRFQGSNKQDKNKQAENENNSTRKFSRWTPTEDRALIAAINDLLDMGGWKADIGQFKNGSWAKVEAIMAQKLSGCDKKANPHIFSRVKLLRKQYDAIAQMLSPSASGFGWNDEGKFVTCPQSVWDEWVKSRPNAASLRNKPFLLFDELGRIFGKDRASRNESASALDALEELEEEDKDMESEQVHDLSIEDEGTPATQSRQMKTTPSAAPASTRTKKARTETIEALKDFSSKLEKMSGVMENASEHIGRLASCFKHESESAERRMQVTSEVMKIGGLSATQVVLASKKIALNPLEVDFFFGLPDDYRYAYVQGLLLPDESH</sequence>
<protein>
    <recommendedName>
        <fullName evidence="2">Myb/SANT-like domain-containing protein</fullName>
    </recommendedName>
</protein>
<evidence type="ECO:0000259" key="2">
    <source>
        <dbReference type="Pfam" id="PF12776"/>
    </source>
</evidence>
<evidence type="ECO:0000313" key="3">
    <source>
        <dbReference type="EMBL" id="KAK1393887.1"/>
    </source>
</evidence>
<feature type="region of interest" description="Disordered" evidence="1">
    <location>
        <begin position="1"/>
        <end position="28"/>
    </location>
</feature>
<dbReference type="EMBL" id="JAUIZM010000003">
    <property type="protein sequence ID" value="KAK1393887.1"/>
    <property type="molecule type" value="Genomic_DNA"/>
</dbReference>
<reference evidence="3" key="2">
    <citation type="submission" date="2023-05" db="EMBL/GenBank/DDBJ databases">
        <authorList>
            <person name="Schelkunov M.I."/>
        </authorList>
    </citation>
    <scope>NUCLEOTIDE SEQUENCE</scope>
    <source>
        <strain evidence="3">Hsosn_3</strain>
        <tissue evidence="3">Leaf</tissue>
    </source>
</reference>
<feature type="compositionally biased region" description="Low complexity" evidence="1">
    <location>
        <begin position="205"/>
        <end position="214"/>
    </location>
</feature>
<accession>A0AAD8N2Y0</accession>
<feature type="region of interest" description="Disordered" evidence="1">
    <location>
        <begin position="173"/>
        <end position="220"/>
    </location>
</feature>
<proteinExistence type="predicted"/>
<organism evidence="3 4">
    <name type="scientific">Heracleum sosnowskyi</name>
    <dbReference type="NCBI Taxonomy" id="360622"/>
    <lineage>
        <taxon>Eukaryota</taxon>
        <taxon>Viridiplantae</taxon>
        <taxon>Streptophyta</taxon>
        <taxon>Embryophyta</taxon>
        <taxon>Tracheophyta</taxon>
        <taxon>Spermatophyta</taxon>
        <taxon>Magnoliopsida</taxon>
        <taxon>eudicotyledons</taxon>
        <taxon>Gunneridae</taxon>
        <taxon>Pentapetalae</taxon>
        <taxon>asterids</taxon>
        <taxon>campanulids</taxon>
        <taxon>Apiales</taxon>
        <taxon>Apiaceae</taxon>
        <taxon>Apioideae</taxon>
        <taxon>apioid superclade</taxon>
        <taxon>Tordylieae</taxon>
        <taxon>Tordyliinae</taxon>
        <taxon>Heracleum</taxon>
    </lineage>
</organism>
<dbReference type="PANTHER" id="PTHR46250:SF18">
    <property type="entry name" value="MYB_SANT-LIKE DOMAIN-CONTAINING PROTEIN"/>
    <property type="match status" value="1"/>
</dbReference>
<dbReference type="InterPro" id="IPR024752">
    <property type="entry name" value="Myb/SANT-like_dom"/>
</dbReference>
<gene>
    <name evidence="3" type="ORF">POM88_012943</name>
</gene>
<dbReference type="AlphaFoldDB" id="A0AAD8N2Y0"/>
<dbReference type="Proteomes" id="UP001237642">
    <property type="component" value="Unassembled WGS sequence"/>
</dbReference>
<name>A0AAD8N2Y0_9APIA</name>
<evidence type="ECO:0000313" key="4">
    <source>
        <dbReference type="Proteomes" id="UP001237642"/>
    </source>
</evidence>
<dbReference type="PANTHER" id="PTHR46250">
    <property type="entry name" value="MYB/SANT-LIKE DNA-BINDING DOMAIN PROTEIN-RELATED"/>
    <property type="match status" value="1"/>
</dbReference>
<dbReference type="Pfam" id="PF12776">
    <property type="entry name" value="Myb_DNA-bind_3"/>
    <property type="match status" value="1"/>
</dbReference>
<keyword evidence="4" id="KW-1185">Reference proteome</keyword>
<evidence type="ECO:0000256" key="1">
    <source>
        <dbReference type="SAM" id="MobiDB-lite"/>
    </source>
</evidence>
<feature type="domain" description="Myb/SANT-like" evidence="2">
    <location>
        <begin position="28"/>
        <end position="127"/>
    </location>
</feature>
<reference evidence="3" key="1">
    <citation type="submission" date="2023-02" db="EMBL/GenBank/DDBJ databases">
        <title>Genome of toxic invasive species Heracleum sosnowskyi carries increased number of genes despite the absence of recent whole-genome duplications.</title>
        <authorList>
            <person name="Schelkunov M."/>
            <person name="Shtratnikova V."/>
            <person name="Makarenko M."/>
            <person name="Klepikova A."/>
            <person name="Omelchenko D."/>
            <person name="Novikova G."/>
            <person name="Obukhova E."/>
            <person name="Bogdanov V."/>
            <person name="Penin A."/>
            <person name="Logacheva M."/>
        </authorList>
    </citation>
    <scope>NUCLEOTIDE SEQUENCE</scope>
    <source>
        <strain evidence="3">Hsosn_3</strain>
        <tissue evidence="3">Leaf</tissue>
    </source>
</reference>
<comment type="caution">
    <text evidence="3">The sequence shown here is derived from an EMBL/GenBank/DDBJ whole genome shotgun (WGS) entry which is preliminary data.</text>
</comment>